<keyword evidence="5" id="KW-1185">Reference proteome</keyword>
<dbReference type="PANTHER" id="PTHR43479">
    <property type="entry name" value="ACREF/ENVCD OPERON REPRESSOR-RELATED"/>
    <property type="match status" value="1"/>
</dbReference>
<dbReference type="PANTHER" id="PTHR43479:SF20">
    <property type="entry name" value="HTH TETR-TYPE DOMAIN-CONTAINING PROTEIN"/>
    <property type="match status" value="1"/>
</dbReference>
<gene>
    <name evidence="4" type="ORF">H8S18_04640</name>
</gene>
<dbReference type="Pfam" id="PF00440">
    <property type="entry name" value="TetR_N"/>
    <property type="match status" value="1"/>
</dbReference>
<protein>
    <submittedName>
        <fullName evidence="4">TetR/AcrR family transcriptional regulator</fullName>
    </submittedName>
</protein>
<feature type="DNA-binding region" description="H-T-H motif" evidence="2">
    <location>
        <begin position="31"/>
        <end position="50"/>
    </location>
</feature>
<accession>A0ABR7EES6</accession>
<feature type="domain" description="HTH tetR-type" evidence="3">
    <location>
        <begin position="8"/>
        <end position="68"/>
    </location>
</feature>
<evidence type="ECO:0000256" key="2">
    <source>
        <dbReference type="PROSITE-ProRule" id="PRU00335"/>
    </source>
</evidence>
<dbReference type="InterPro" id="IPR001647">
    <property type="entry name" value="HTH_TetR"/>
</dbReference>
<name>A0ABR7EES6_9FIRM</name>
<dbReference type="Proteomes" id="UP000606889">
    <property type="component" value="Unassembled WGS sequence"/>
</dbReference>
<dbReference type="Gene3D" id="1.10.357.10">
    <property type="entry name" value="Tetracycline Repressor, domain 2"/>
    <property type="match status" value="1"/>
</dbReference>
<evidence type="ECO:0000256" key="1">
    <source>
        <dbReference type="ARBA" id="ARBA00023125"/>
    </source>
</evidence>
<dbReference type="PROSITE" id="PS50977">
    <property type="entry name" value="HTH_TETR_2"/>
    <property type="match status" value="1"/>
</dbReference>
<dbReference type="PRINTS" id="PR00455">
    <property type="entry name" value="HTHTETR"/>
</dbReference>
<proteinExistence type="predicted"/>
<dbReference type="InterPro" id="IPR050624">
    <property type="entry name" value="HTH-type_Tx_Regulator"/>
</dbReference>
<dbReference type="InterPro" id="IPR009057">
    <property type="entry name" value="Homeodomain-like_sf"/>
</dbReference>
<organism evidence="4 5">
    <name type="scientific">Christensenella tenuis</name>
    <dbReference type="NCBI Taxonomy" id="2763033"/>
    <lineage>
        <taxon>Bacteria</taxon>
        <taxon>Bacillati</taxon>
        <taxon>Bacillota</taxon>
        <taxon>Clostridia</taxon>
        <taxon>Christensenellales</taxon>
        <taxon>Christensenellaceae</taxon>
        <taxon>Christensenella</taxon>
    </lineage>
</organism>
<evidence type="ECO:0000313" key="4">
    <source>
        <dbReference type="EMBL" id="MBC5647614.1"/>
    </source>
</evidence>
<sequence>MTRHGELNKTREILLNTALVMIKEDGLEAFSARKLAEKCGLTHQAPYRYFENKENLMEGIITEVLVQLGSYLAVMLRKRRQEEPFLVIFEETIRFLVKNPSYGLLLYSDVGEGLPDKYAEERRRRISLDFRKVAKDYFTRCGILEEKQEDVFDAVNAILNGLILRMMNRAIILEGSLGPFVRIIVEDILHLKIEEE</sequence>
<reference evidence="4 5" key="1">
    <citation type="submission" date="2020-08" db="EMBL/GenBank/DDBJ databases">
        <title>Genome public.</title>
        <authorList>
            <person name="Liu C."/>
            <person name="Sun Q."/>
        </authorList>
    </citation>
    <scope>NUCLEOTIDE SEQUENCE [LARGE SCALE GENOMIC DNA]</scope>
    <source>
        <strain evidence="4 5">NSJ-35</strain>
    </source>
</reference>
<keyword evidence="1 2" id="KW-0238">DNA-binding</keyword>
<comment type="caution">
    <text evidence="4">The sequence shown here is derived from an EMBL/GenBank/DDBJ whole genome shotgun (WGS) entry which is preliminary data.</text>
</comment>
<evidence type="ECO:0000259" key="3">
    <source>
        <dbReference type="PROSITE" id="PS50977"/>
    </source>
</evidence>
<dbReference type="RefSeq" id="WP_186857134.1">
    <property type="nucleotide sequence ID" value="NZ_JACOON010000002.1"/>
</dbReference>
<dbReference type="SUPFAM" id="SSF46689">
    <property type="entry name" value="Homeodomain-like"/>
    <property type="match status" value="1"/>
</dbReference>
<evidence type="ECO:0000313" key="5">
    <source>
        <dbReference type="Proteomes" id="UP000606889"/>
    </source>
</evidence>
<dbReference type="EMBL" id="JACOON010000002">
    <property type="protein sequence ID" value="MBC5647614.1"/>
    <property type="molecule type" value="Genomic_DNA"/>
</dbReference>